<feature type="region of interest" description="Disordered" evidence="1">
    <location>
        <begin position="571"/>
        <end position="594"/>
    </location>
</feature>
<feature type="region of interest" description="Disordered" evidence="1">
    <location>
        <begin position="259"/>
        <end position="320"/>
    </location>
</feature>
<evidence type="ECO:0000256" key="1">
    <source>
        <dbReference type="SAM" id="MobiDB-lite"/>
    </source>
</evidence>
<reference evidence="2 3" key="1">
    <citation type="submission" date="2009-11" db="EMBL/GenBank/DDBJ databases">
        <title>Annotation of Allomyces macrogynus ATCC 38327.</title>
        <authorList>
            <consortium name="The Broad Institute Genome Sequencing Platform"/>
            <person name="Russ C."/>
            <person name="Cuomo C."/>
            <person name="Burger G."/>
            <person name="Gray M.W."/>
            <person name="Holland P.W.H."/>
            <person name="King N."/>
            <person name="Lang F.B.F."/>
            <person name="Roger A.J."/>
            <person name="Ruiz-Trillo I."/>
            <person name="Young S.K."/>
            <person name="Zeng Q."/>
            <person name="Gargeya S."/>
            <person name="Fitzgerald M."/>
            <person name="Haas B."/>
            <person name="Abouelleil A."/>
            <person name="Alvarado L."/>
            <person name="Arachchi H.M."/>
            <person name="Berlin A."/>
            <person name="Chapman S.B."/>
            <person name="Gearin G."/>
            <person name="Goldberg J."/>
            <person name="Griggs A."/>
            <person name="Gujja S."/>
            <person name="Hansen M."/>
            <person name="Heiman D."/>
            <person name="Howarth C."/>
            <person name="Larimer J."/>
            <person name="Lui A."/>
            <person name="MacDonald P.J.P."/>
            <person name="McCowen C."/>
            <person name="Montmayeur A."/>
            <person name="Murphy C."/>
            <person name="Neiman D."/>
            <person name="Pearson M."/>
            <person name="Priest M."/>
            <person name="Roberts A."/>
            <person name="Saif S."/>
            <person name="Shea T."/>
            <person name="Sisk P."/>
            <person name="Stolte C."/>
            <person name="Sykes S."/>
            <person name="Wortman J."/>
            <person name="Nusbaum C."/>
            <person name="Birren B."/>
        </authorList>
    </citation>
    <scope>NUCLEOTIDE SEQUENCE [LARGE SCALE GENOMIC DNA]</scope>
    <source>
        <strain evidence="2 3">ATCC 38327</strain>
    </source>
</reference>
<evidence type="ECO:0008006" key="4">
    <source>
        <dbReference type="Google" id="ProtNLM"/>
    </source>
</evidence>
<dbReference type="STRING" id="578462.A0A0L0S236"/>
<dbReference type="EMBL" id="GG745330">
    <property type="protein sequence ID" value="KNE56642.1"/>
    <property type="molecule type" value="Genomic_DNA"/>
</dbReference>
<protein>
    <recommendedName>
        <fullName evidence="4">C3H1-type domain-containing protein</fullName>
    </recommendedName>
</protein>
<proteinExistence type="predicted"/>
<name>A0A0L0S236_ALLM3</name>
<evidence type="ECO:0000313" key="3">
    <source>
        <dbReference type="Proteomes" id="UP000054350"/>
    </source>
</evidence>
<keyword evidence="3" id="KW-1185">Reference proteome</keyword>
<feature type="region of interest" description="Disordered" evidence="1">
    <location>
        <begin position="199"/>
        <end position="218"/>
    </location>
</feature>
<sequence>MSYIYLGLAASAGAASVYVGRRLSVKLGDSGEADDGTNAANVELDQVVVASDDHPGQDGNSRNGPSGPSAAAAAVPVAPVPRATTERATSPIPDLPPASPSPTASDRPSRGKSLDAVGPITLPPAPSVAVASPVRTNSASVGLPPIVEEAHHHAKSQHAEYECVVPHHLSRSASPVSQENMSAASLSDDNEDVPAVKPVTRATPPAPTRPLPTPPPSAVKVPETVVPAPQAAPAATPAAKPAPVPAPVTATAAAPAPIPMPAATPATTAAPAPDTSSAAAARPPLVRRSSNLNLAAKEFMPTRLPPSPPESVAGDDKAVDDADKPKKIRCAYWPNCKYSTLCTYWHPLEKCKNEENREKFPSGCVYGTRCFFYHEHEAQYLASIGIYPPYAKSLGIGPNTPQSSGGLRRMSSTSSIASAMAASGPLAAPVATAAGVPIAVVGAPMAHPLLNKRRSMTMVLPPRPETGFAPGPMSPGVAPQSPGGPRRMRSNQHLRRESSSSSLNGAIPPQQMGRRPSRQNLRVATNGVAGSPYGSVPSSPVVMAGPIAAVAPVNMPAPGVDAAVAPRVVQPRGQIRFGQGPPPGPPNYDAKPLA</sequence>
<dbReference type="OrthoDB" id="5589010at2759"/>
<dbReference type="Proteomes" id="UP000054350">
    <property type="component" value="Unassembled WGS sequence"/>
</dbReference>
<dbReference type="VEuPathDB" id="FungiDB:AMAG_02430"/>
<accession>A0A0L0S236</accession>
<feature type="region of interest" description="Disordered" evidence="1">
    <location>
        <begin position="51"/>
        <end position="131"/>
    </location>
</feature>
<feature type="region of interest" description="Disordered" evidence="1">
    <location>
        <begin position="463"/>
        <end position="520"/>
    </location>
</feature>
<feature type="compositionally biased region" description="Pro residues" evidence="1">
    <location>
        <begin position="204"/>
        <end position="217"/>
    </location>
</feature>
<reference evidence="3" key="2">
    <citation type="submission" date="2009-11" db="EMBL/GenBank/DDBJ databases">
        <title>The Genome Sequence of Allomyces macrogynus strain ATCC 38327.</title>
        <authorList>
            <consortium name="The Broad Institute Genome Sequencing Platform"/>
            <person name="Russ C."/>
            <person name="Cuomo C."/>
            <person name="Shea T."/>
            <person name="Young S.K."/>
            <person name="Zeng Q."/>
            <person name="Koehrsen M."/>
            <person name="Haas B."/>
            <person name="Borodovsky M."/>
            <person name="Guigo R."/>
            <person name="Alvarado L."/>
            <person name="Berlin A."/>
            <person name="Borenstein D."/>
            <person name="Chen Z."/>
            <person name="Engels R."/>
            <person name="Freedman E."/>
            <person name="Gellesch M."/>
            <person name="Goldberg J."/>
            <person name="Griggs A."/>
            <person name="Gujja S."/>
            <person name="Heiman D."/>
            <person name="Hepburn T."/>
            <person name="Howarth C."/>
            <person name="Jen D."/>
            <person name="Larson L."/>
            <person name="Lewis B."/>
            <person name="Mehta T."/>
            <person name="Park D."/>
            <person name="Pearson M."/>
            <person name="Roberts A."/>
            <person name="Saif S."/>
            <person name="Shenoy N."/>
            <person name="Sisk P."/>
            <person name="Stolte C."/>
            <person name="Sykes S."/>
            <person name="Walk T."/>
            <person name="White J."/>
            <person name="Yandava C."/>
            <person name="Burger G."/>
            <person name="Gray M.W."/>
            <person name="Holland P.W.H."/>
            <person name="King N."/>
            <person name="Lang F.B.F."/>
            <person name="Roger A.J."/>
            <person name="Ruiz-Trillo I."/>
            <person name="Lander E."/>
            <person name="Nusbaum C."/>
        </authorList>
    </citation>
    <scope>NUCLEOTIDE SEQUENCE [LARGE SCALE GENOMIC DNA]</scope>
    <source>
        <strain evidence="3">ATCC 38327</strain>
    </source>
</reference>
<feature type="region of interest" description="Disordered" evidence="1">
    <location>
        <begin position="173"/>
        <end position="192"/>
    </location>
</feature>
<gene>
    <name evidence="2" type="ORF">AMAG_02430</name>
</gene>
<organism evidence="2 3">
    <name type="scientific">Allomyces macrogynus (strain ATCC 38327)</name>
    <name type="common">Allomyces javanicus var. macrogynus</name>
    <dbReference type="NCBI Taxonomy" id="578462"/>
    <lineage>
        <taxon>Eukaryota</taxon>
        <taxon>Fungi</taxon>
        <taxon>Fungi incertae sedis</taxon>
        <taxon>Blastocladiomycota</taxon>
        <taxon>Blastocladiomycetes</taxon>
        <taxon>Blastocladiales</taxon>
        <taxon>Blastocladiaceae</taxon>
        <taxon>Allomyces</taxon>
    </lineage>
</organism>
<dbReference type="Gene3D" id="4.10.1000.40">
    <property type="match status" value="1"/>
</dbReference>
<dbReference type="AlphaFoldDB" id="A0A0L0S236"/>
<feature type="compositionally biased region" description="Low complexity" evidence="1">
    <location>
        <begin position="263"/>
        <end position="284"/>
    </location>
</feature>
<feature type="compositionally biased region" description="Low complexity" evidence="1">
    <location>
        <begin position="64"/>
        <end position="81"/>
    </location>
</feature>
<feature type="compositionally biased region" description="Polar residues" evidence="1">
    <location>
        <begin position="173"/>
        <end position="187"/>
    </location>
</feature>
<evidence type="ECO:0000313" key="2">
    <source>
        <dbReference type="EMBL" id="KNE56642.1"/>
    </source>
</evidence>